<accession>A0A6J5MAS8</accession>
<organism evidence="2">
    <name type="scientific">uncultured Caudovirales phage</name>
    <dbReference type="NCBI Taxonomy" id="2100421"/>
    <lineage>
        <taxon>Viruses</taxon>
        <taxon>Duplodnaviria</taxon>
        <taxon>Heunggongvirae</taxon>
        <taxon>Uroviricota</taxon>
        <taxon>Caudoviricetes</taxon>
        <taxon>Peduoviridae</taxon>
        <taxon>Maltschvirus</taxon>
        <taxon>Maltschvirus maltsch</taxon>
    </lineage>
</organism>
<name>A0A6J5MAS8_9CAUD</name>
<protein>
    <submittedName>
        <fullName evidence="2">Uncharacterized protein</fullName>
    </submittedName>
</protein>
<feature type="compositionally biased region" description="Basic residues" evidence="1">
    <location>
        <begin position="28"/>
        <end position="39"/>
    </location>
</feature>
<proteinExistence type="predicted"/>
<gene>
    <name evidence="2" type="ORF">UFOVP450_35</name>
</gene>
<sequence>MAKAKVSNVTTYKRKPRVKRPGVVAKTKQSKNKNSKNYKKPYVGQG</sequence>
<dbReference type="EMBL" id="LR796421">
    <property type="protein sequence ID" value="CAB4142827.1"/>
    <property type="molecule type" value="Genomic_DNA"/>
</dbReference>
<reference evidence="2" key="1">
    <citation type="submission" date="2020-04" db="EMBL/GenBank/DDBJ databases">
        <authorList>
            <person name="Chiriac C."/>
            <person name="Salcher M."/>
            <person name="Ghai R."/>
            <person name="Kavagutti S V."/>
        </authorList>
    </citation>
    <scope>NUCLEOTIDE SEQUENCE</scope>
</reference>
<evidence type="ECO:0000256" key="1">
    <source>
        <dbReference type="SAM" id="MobiDB-lite"/>
    </source>
</evidence>
<feature type="region of interest" description="Disordered" evidence="1">
    <location>
        <begin position="1"/>
        <end position="46"/>
    </location>
</feature>
<evidence type="ECO:0000313" key="2">
    <source>
        <dbReference type="EMBL" id="CAB4142827.1"/>
    </source>
</evidence>